<name>A0ABW9QTH1_9ACTN</name>
<dbReference type="Gene3D" id="1.10.3720.10">
    <property type="entry name" value="MetI-like"/>
    <property type="match status" value="1"/>
</dbReference>
<organism evidence="9 10">
    <name type="scientific">Acidiferrimicrobium australe</name>
    <dbReference type="NCBI Taxonomy" id="2664430"/>
    <lineage>
        <taxon>Bacteria</taxon>
        <taxon>Bacillati</taxon>
        <taxon>Actinomycetota</taxon>
        <taxon>Acidimicrobiia</taxon>
        <taxon>Acidimicrobiales</taxon>
        <taxon>Acidimicrobiaceae</taxon>
        <taxon>Acidiferrimicrobium</taxon>
    </lineage>
</organism>
<dbReference type="SUPFAM" id="SSF161098">
    <property type="entry name" value="MetI-like"/>
    <property type="match status" value="1"/>
</dbReference>
<feature type="transmembrane region" description="Helical" evidence="7">
    <location>
        <begin position="232"/>
        <end position="250"/>
    </location>
</feature>
<feature type="transmembrane region" description="Helical" evidence="7">
    <location>
        <begin position="32"/>
        <end position="62"/>
    </location>
</feature>
<proteinExistence type="inferred from homology"/>
<comment type="similarity">
    <text evidence="7">Belongs to the binding-protein-dependent transport system permease family.</text>
</comment>
<keyword evidence="4 7" id="KW-0812">Transmembrane</keyword>
<feature type="transmembrane region" description="Helical" evidence="7">
    <location>
        <begin position="129"/>
        <end position="154"/>
    </location>
</feature>
<keyword evidence="5 7" id="KW-1133">Transmembrane helix</keyword>
<dbReference type="InterPro" id="IPR035906">
    <property type="entry name" value="MetI-like_sf"/>
</dbReference>
<evidence type="ECO:0000259" key="8">
    <source>
        <dbReference type="PROSITE" id="PS50928"/>
    </source>
</evidence>
<evidence type="ECO:0000256" key="2">
    <source>
        <dbReference type="ARBA" id="ARBA00022448"/>
    </source>
</evidence>
<protein>
    <submittedName>
        <fullName evidence="9">ABC transporter permease subunit</fullName>
    </submittedName>
</protein>
<evidence type="ECO:0000313" key="9">
    <source>
        <dbReference type="EMBL" id="MST33003.1"/>
    </source>
</evidence>
<comment type="caution">
    <text evidence="9">The sequence shown here is derived from an EMBL/GenBank/DDBJ whole genome shotgun (WGS) entry which is preliminary data.</text>
</comment>
<feature type="transmembrane region" description="Helical" evidence="7">
    <location>
        <begin position="294"/>
        <end position="314"/>
    </location>
</feature>
<keyword evidence="10" id="KW-1185">Reference proteome</keyword>
<dbReference type="PANTHER" id="PTHR30193:SF37">
    <property type="entry name" value="INNER MEMBRANE ABC TRANSPORTER PERMEASE PROTEIN YCJO"/>
    <property type="match status" value="1"/>
</dbReference>
<dbReference type="Pfam" id="PF00528">
    <property type="entry name" value="BPD_transp_1"/>
    <property type="match status" value="1"/>
</dbReference>
<accession>A0ABW9QTH1</accession>
<dbReference type="PROSITE" id="PS50928">
    <property type="entry name" value="ABC_TM1"/>
    <property type="match status" value="1"/>
</dbReference>
<evidence type="ECO:0000256" key="6">
    <source>
        <dbReference type="ARBA" id="ARBA00023136"/>
    </source>
</evidence>
<dbReference type="CDD" id="cd06261">
    <property type="entry name" value="TM_PBP2"/>
    <property type="match status" value="1"/>
</dbReference>
<evidence type="ECO:0000256" key="3">
    <source>
        <dbReference type="ARBA" id="ARBA00022475"/>
    </source>
</evidence>
<feature type="transmembrane region" description="Helical" evidence="7">
    <location>
        <begin position="97"/>
        <end position="117"/>
    </location>
</feature>
<keyword evidence="3" id="KW-1003">Cell membrane</keyword>
<dbReference type="InterPro" id="IPR051393">
    <property type="entry name" value="ABC_transporter_permease"/>
</dbReference>
<evidence type="ECO:0000256" key="7">
    <source>
        <dbReference type="RuleBase" id="RU363032"/>
    </source>
</evidence>
<dbReference type="InterPro" id="IPR000515">
    <property type="entry name" value="MetI-like"/>
</dbReference>
<dbReference type="Proteomes" id="UP000437736">
    <property type="component" value="Unassembled WGS sequence"/>
</dbReference>
<keyword evidence="2 7" id="KW-0813">Transport</keyword>
<evidence type="ECO:0000313" key="10">
    <source>
        <dbReference type="Proteomes" id="UP000437736"/>
    </source>
</evidence>
<feature type="domain" description="ABC transmembrane type-1" evidence="8">
    <location>
        <begin position="92"/>
        <end position="315"/>
    </location>
</feature>
<gene>
    <name evidence="9" type="ORF">GHK86_09765</name>
</gene>
<evidence type="ECO:0000256" key="4">
    <source>
        <dbReference type="ARBA" id="ARBA00022692"/>
    </source>
</evidence>
<dbReference type="EMBL" id="WJHE01000451">
    <property type="protein sequence ID" value="MST33003.1"/>
    <property type="molecule type" value="Genomic_DNA"/>
</dbReference>
<feature type="transmembrane region" description="Helical" evidence="7">
    <location>
        <begin position="192"/>
        <end position="211"/>
    </location>
</feature>
<evidence type="ECO:0000256" key="5">
    <source>
        <dbReference type="ARBA" id="ARBA00022989"/>
    </source>
</evidence>
<keyword evidence="6 7" id="KW-0472">Membrane</keyword>
<reference evidence="9 10" key="1">
    <citation type="submission" date="2019-11" db="EMBL/GenBank/DDBJ databases">
        <title>Acidiferrimicrobium australis gen. nov., sp. nov., an acidophilic and obligately heterotrophic, member of the Actinobacteria that catalyses dissimilatory oxido- reduction of iron isolated from metal-rich acidic water in Chile.</title>
        <authorList>
            <person name="Gonzalez D."/>
            <person name="Huber K."/>
            <person name="Hedrich S."/>
            <person name="Rojas-Villalobos C."/>
            <person name="Quatrini R."/>
            <person name="Dinamarca M.A."/>
            <person name="Schwarz A."/>
            <person name="Canales C."/>
            <person name="Nancucheo I."/>
        </authorList>
    </citation>
    <scope>NUCLEOTIDE SEQUENCE [LARGE SCALE GENOMIC DNA]</scope>
    <source>
        <strain evidence="9 10">USS-CCA1</strain>
    </source>
</reference>
<comment type="subcellular location">
    <subcellularLocation>
        <location evidence="1 7">Cell membrane</location>
        <topology evidence="1 7">Multi-pass membrane protein</topology>
    </subcellularLocation>
</comment>
<dbReference type="PANTHER" id="PTHR30193">
    <property type="entry name" value="ABC TRANSPORTER PERMEASE PROTEIN"/>
    <property type="match status" value="1"/>
</dbReference>
<evidence type="ECO:0000256" key="1">
    <source>
        <dbReference type="ARBA" id="ARBA00004651"/>
    </source>
</evidence>
<sequence length="326" mass="35964">MTVLEVAEPVSPLVGAPPSSPAHRLRRAVRPLAGYLLVLPALGVLIVFYYVPALLLFVISFFHYHLGGAGSSFAGFDNFRVLFAQPLFWQSLVVTGYYVLVMVPATLVASLALAMLLRDGIRRSRRRKGGAAQALIFLPHVTPLVATSLVWVYIFDPQYGVANDVLRAFTSHPPNWLFSTHYAMPAIEIYSLWHSLGFYMVLFLAGLSNIPDRLVEAARVEGVRGFAAFRRVIFPLLTPTVYLVTVLATVNTMQAFSQIYTLSGGAHGHGGGPAYSTTTDALLIYQTAFTYNHFSLASAMSLILFAILLLLTLVQRWGFSKLVFYR</sequence>